<reference evidence="2 4" key="2">
    <citation type="submission" date="2013-03" db="EMBL/GenBank/DDBJ databases">
        <title>The Genome Sequence of Enterococcus gilvus ATCC BAA-350 (PacBio/Illumina hybrid assembly).</title>
        <authorList>
            <consortium name="The Broad Institute Genomics Platform"/>
            <consortium name="The Broad Institute Genome Sequencing Center for Infectious Disease"/>
            <person name="Earl A."/>
            <person name="Russ C."/>
            <person name="Gilmore M."/>
            <person name="Surin D."/>
            <person name="Walker B."/>
            <person name="Young S."/>
            <person name="Zeng Q."/>
            <person name="Gargeya S."/>
            <person name="Fitzgerald M."/>
            <person name="Haas B."/>
            <person name="Abouelleil A."/>
            <person name="Allen A.W."/>
            <person name="Alvarado L."/>
            <person name="Arachchi H.M."/>
            <person name="Berlin A.M."/>
            <person name="Chapman S.B."/>
            <person name="Gainer-Dewar J."/>
            <person name="Goldberg J."/>
            <person name="Griggs A."/>
            <person name="Gujja S."/>
            <person name="Hansen M."/>
            <person name="Howarth C."/>
            <person name="Imamovic A."/>
            <person name="Ireland A."/>
            <person name="Larimer J."/>
            <person name="McCowan C."/>
            <person name="Murphy C."/>
            <person name="Pearson M."/>
            <person name="Poon T.W."/>
            <person name="Priest M."/>
            <person name="Roberts A."/>
            <person name="Saif S."/>
            <person name="Shea T."/>
            <person name="Sisk P."/>
            <person name="Sykes S."/>
            <person name="Wortman J."/>
            <person name="Nusbaum C."/>
            <person name="Birren B."/>
        </authorList>
    </citation>
    <scope>NUCLEOTIDE SEQUENCE [LARGE SCALE GENOMIC DNA]</scope>
    <source>
        <strain evidence="2 4">ATCC BAA-350</strain>
    </source>
</reference>
<evidence type="ECO:0000313" key="3">
    <source>
        <dbReference type="Proteomes" id="UP000013750"/>
    </source>
</evidence>
<evidence type="ECO:0000313" key="1">
    <source>
        <dbReference type="EMBL" id="EOI51468.1"/>
    </source>
</evidence>
<dbReference type="AlphaFoldDB" id="R2XA55"/>
<comment type="caution">
    <text evidence="1">The sequence shown here is derived from an EMBL/GenBank/DDBJ whole genome shotgun (WGS) entry which is preliminary data.</text>
</comment>
<protein>
    <recommendedName>
        <fullName evidence="5">Bacteriophage abortive infection AbiH</fullName>
    </recommendedName>
</protein>
<dbReference type="PATRIC" id="fig|1158614.3.peg.4118"/>
<organism evidence="1 3">
    <name type="scientific">Enterococcus gilvus ATCC BAA-350</name>
    <dbReference type="NCBI Taxonomy" id="1158614"/>
    <lineage>
        <taxon>Bacteria</taxon>
        <taxon>Bacillati</taxon>
        <taxon>Bacillota</taxon>
        <taxon>Bacilli</taxon>
        <taxon>Lactobacillales</taxon>
        <taxon>Enterococcaceae</taxon>
        <taxon>Enterococcus</taxon>
    </lineage>
</organism>
<dbReference type="Pfam" id="PF14253">
    <property type="entry name" value="AbiH"/>
    <property type="match status" value="1"/>
</dbReference>
<sequence>MKNLLVLGNGFDLTCNLRSKYEQYFHSKFSDDLTLDLDRLKKEFEEFFVLFCERSGENRGERYSLYSEAKDYFNDYKKPKKINIWDLIIYYGKEGIPDKWNDVESRILDFLVYEPYNSESKRRIPNFIQIKESKYTIDKIRDEENKYSSYFYSQLIIFVASLFNLPDPSTSKSTLLSELKKFENNFREYLLHSLDDPHDMYCYKENAEHLLENIKKQANPEFPVRLSVLSFNYTRPFTSNVLNVKHLQWQNIHGRLEENNIILGIDQNKVNVKDVAYRFTKTYRQLLQNDSWFNQTQTILPNKEDIHKIIFYGHSLSEADYSYFQSIFDYYDIYLSRVELIFFYNDYRPNIQQEQVLDVSRLIKKYGQTMVNKDHGDNLLHKLIIEKRLSVRKLLVSPML</sequence>
<evidence type="ECO:0008006" key="5">
    <source>
        <dbReference type="Google" id="ProtNLM"/>
    </source>
</evidence>
<gene>
    <name evidence="2" type="ORF">I592_04197</name>
    <name evidence="1" type="ORF">UKC_04143</name>
</gene>
<dbReference type="EMBL" id="AJDQ01000034">
    <property type="protein sequence ID" value="EOI51468.1"/>
    <property type="molecule type" value="Genomic_DNA"/>
</dbReference>
<dbReference type="RefSeq" id="WP_010782456.1">
    <property type="nucleotide sequence ID" value="NZ_ASWH01000005.1"/>
</dbReference>
<dbReference type="EMBL" id="ASWH01000005">
    <property type="protein sequence ID" value="EOW77221.1"/>
    <property type="molecule type" value="Genomic_DNA"/>
</dbReference>
<dbReference type="HOGENOM" id="CLU_038547_0_0_9"/>
<dbReference type="Proteomes" id="UP000014160">
    <property type="component" value="Unassembled WGS sequence"/>
</dbReference>
<dbReference type="InterPro" id="IPR025935">
    <property type="entry name" value="AbiH"/>
</dbReference>
<evidence type="ECO:0000313" key="4">
    <source>
        <dbReference type="Proteomes" id="UP000014160"/>
    </source>
</evidence>
<keyword evidence="4" id="KW-1185">Reference proteome</keyword>
<proteinExistence type="predicted"/>
<evidence type="ECO:0000313" key="2">
    <source>
        <dbReference type="EMBL" id="EOW77221.1"/>
    </source>
</evidence>
<dbReference type="Proteomes" id="UP000013750">
    <property type="component" value="Unassembled WGS sequence"/>
</dbReference>
<name>R2XA55_9ENTE</name>
<reference evidence="1 3" key="1">
    <citation type="submission" date="2013-02" db="EMBL/GenBank/DDBJ databases">
        <title>The Genome Sequence of Enterococcus gilvus ATCC BAA-350.</title>
        <authorList>
            <consortium name="The Broad Institute Genome Sequencing Platform"/>
            <consortium name="The Broad Institute Genome Sequencing Center for Infectious Disease"/>
            <person name="Earl A.M."/>
            <person name="Gilmore M.S."/>
            <person name="Lebreton F."/>
            <person name="Walker B."/>
            <person name="Young S.K."/>
            <person name="Zeng Q."/>
            <person name="Gargeya S."/>
            <person name="Fitzgerald M."/>
            <person name="Haas B."/>
            <person name="Abouelleil A."/>
            <person name="Alvarado L."/>
            <person name="Arachchi H.M."/>
            <person name="Berlin A.M."/>
            <person name="Chapman S.B."/>
            <person name="Dewar J."/>
            <person name="Goldberg J."/>
            <person name="Griggs A."/>
            <person name="Gujja S."/>
            <person name="Hansen M."/>
            <person name="Howarth C."/>
            <person name="Imamovic A."/>
            <person name="Larimer J."/>
            <person name="McCowan C."/>
            <person name="Murphy C."/>
            <person name="Neiman D."/>
            <person name="Pearson M."/>
            <person name="Priest M."/>
            <person name="Roberts A."/>
            <person name="Saif S."/>
            <person name="Shea T."/>
            <person name="Sisk P."/>
            <person name="Sykes S."/>
            <person name="Wortman J."/>
            <person name="Nusbaum C."/>
            <person name="Birren B."/>
        </authorList>
    </citation>
    <scope>NUCLEOTIDE SEQUENCE [LARGE SCALE GENOMIC DNA]</scope>
    <source>
        <strain evidence="1 3">ATCC BAA-350</strain>
    </source>
</reference>
<dbReference type="eggNOG" id="ENOG5032TR0">
    <property type="taxonomic scope" value="Bacteria"/>
</dbReference>
<accession>R2XA55</accession>